<comment type="caution">
    <text evidence="4">The sequence shown here is derived from an EMBL/GenBank/DDBJ whole genome shotgun (WGS) entry which is preliminary data.</text>
</comment>
<sequence length="401" mass="45092">MKKLIVLLVLMSHIMIAQAQPRGKRREVQVGAARLQAYLPLLKGKRVALLVNYTATVGETHLVDTLLKRGVNIKKIFSPEHGFRGTADAGEKVDNTKDAATGLPIVSLYGKHRKADANDLKDVDIIIFDIQDVGVRFFTYISSLQELMESAAQYKKQVIVLDRPNPNGMIIDGPILDTAFRSFIGMQPIPVSHGMTVGEYARMLNGEKMLAKKAKCKLTVIPMQYYSHDYPYYLPLKPSPNLPNQRSVELYASICFFEGTVFSLGRGTDKPFQVFGHPALPKNLFSFTPRSVPGAKNPPLLDQTCYGFDLSADTLDIRKELNGKLRLEWLITAYKMYPEKDKFFIPFFSKLAGNNILQQQIEKGMTEDEIRATWEPGLKKFKAIRKKYVLYADNILPAGAI</sequence>
<reference evidence="4 5" key="1">
    <citation type="submission" date="2018-06" db="EMBL/GenBank/DDBJ databases">
        <title>Genomic Encyclopedia of Archaeal and Bacterial Type Strains, Phase II (KMG-II): from individual species to whole genera.</title>
        <authorList>
            <person name="Goeker M."/>
        </authorList>
    </citation>
    <scope>NUCLEOTIDE SEQUENCE [LARGE SCALE GENOMIC DNA]</scope>
    <source>
        <strain evidence="4 5">DSM 23857</strain>
    </source>
</reference>
<dbReference type="OrthoDB" id="9801061at2"/>
<feature type="domain" description="Peptidoglycan beta-N-acetylmuramidase NamZ N-terminal" evidence="2">
    <location>
        <begin position="47"/>
        <end position="245"/>
    </location>
</feature>
<evidence type="ECO:0000259" key="3">
    <source>
        <dbReference type="Pfam" id="PF20732"/>
    </source>
</evidence>
<dbReference type="Pfam" id="PF20732">
    <property type="entry name" value="NamZ_C"/>
    <property type="match status" value="1"/>
</dbReference>
<dbReference type="PIRSF" id="PIRSF016719">
    <property type="entry name" value="UCP016719"/>
    <property type="match status" value="1"/>
</dbReference>
<dbReference type="AlphaFoldDB" id="A0A327Q755"/>
<accession>A0A327Q755</accession>
<dbReference type="PANTHER" id="PTHR42915:SF1">
    <property type="entry name" value="PEPTIDOGLYCAN BETA-N-ACETYLMURAMIDASE NAMZ"/>
    <property type="match status" value="1"/>
</dbReference>
<feature type="signal peptide" evidence="1">
    <location>
        <begin position="1"/>
        <end position="19"/>
    </location>
</feature>
<proteinExistence type="predicted"/>
<evidence type="ECO:0000256" key="1">
    <source>
        <dbReference type="SAM" id="SignalP"/>
    </source>
</evidence>
<dbReference type="Proteomes" id="UP000249547">
    <property type="component" value="Unassembled WGS sequence"/>
</dbReference>
<dbReference type="Pfam" id="PF07075">
    <property type="entry name" value="NamZ_N"/>
    <property type="match status" value="1"/>
</dbReference>
<dbReference type="InterPro" id="IPR048502">
    <property type="entry name" value="NamZ_N"/>
</dbReference>
<keyword evidence="1" id="KW-0732">Signal</keyword>
<keyword evidence="5" id="KW-1185">Reference proteome</keyword>
<dbReference type="EMBL" id="QLLL01000008">
    <property type="protein sequence ID" value="RAJ00319.1"/>
    <property type="molecule type" value="Genomic_DNA"/>
</dbReference>
<dbReference type="GO" id="GO:0033922">
    <property type="term" value="F:peptidoglycan beta-N-acetylmuramidase activity"/>
    <property type="evidence" value="ECO:0007669"/>
    <property type="project" value="InterPro"/>
</dbReference>
<dbReference type="PANTHER" id="PTHR42915">
    <property type="entry name" value="HYPOTHETICAL 460 KDA PROTEIN IN FEUA-SIGW INTERGENIC REGION [PRECURSOR]"/>
    <property type="match status" value="1"/>
</dbReference>
<protein>
    <submittedName>
        <fullName evidence="4">Uncharacterized protein YbbC (DUF1343 family)</fullName>
    </submittedName>
</protein>
<dbReference type="InterPro" id="IPR008302">
    <property type="entry name" value="NamZ"/>
</dbReference>
<dbReference type="Gene3D" id="3.40.50.12170">
    <property type="entry name" value="Uncharacterised protein PF07075, DUF1343"/>
    <property type="match status" value="1"/>
</dbReference>
<feature type="domain" description="Peptidoglycan beta-N-acetylmuramidase NamZ C-terminal" evidence="3">
    <location>
        <begin position="250"/>
        <end position="391"/>
    </location>
</feature>
<feature type="chain" id="PRO_5016389115" evidence="1">
    <location>
        <begin position="20"/>
        <end position="401"/>
    </location>
</feature>
<dbReference type="Gene3D" id="3.90.1150.140">
    <property type="match status" value="1"/>
</dbReference>
<organism evidence="4 5">
    <name type="scientific">Chitinophaga skermanii</name>
    <dbReference type="NCBI Taxonomy" id="331697"/>
    <lineage>
        <taxon>Bacteria</taxon>
        <taxon>Pseudomonadati</taxon>
        <taxon>Bacteroidota</taxon>
        <taxon>Chitinophagia</taxon>
        <taxon>Chitinophagales</taxon>
        <taxon>Chitinophagaceae</taxon>
        <taxon>Chitinophaga</taxon>
    </lineage>
</organism>
<gene>
    <name evidence="4" type="ORF">LX64_04021</name>
</gene>
<evidence type="ECO:0000313" key="4">
    <source>
        <dbReference type="EMBL" id="RAJ00319.1"/>
    </source>
</evidence>
<name>A0A327Q755_9BACT</name>
<dbReference type="RefSeq" id="WP_111599444.1">
    <property type="nucleotide sequence ID" value="NZ_QLLL01000008.1"/>
</dbReference>
<dbReference type="InterPro" id="IPR048503">
    <property type="entry name" value="NamZ_C"/>
</dbReference>
<evidence type="ECO:0000313" key="5">
    <source>
        <dbReference type="Proteomes" id="UP000249547"/>
    </source>
</evidence>
<evidence type="ECO:0000259" key="2">
    <source>
        <dbReference type="Pfam" id="PF07075"/>
    </source>
</evidence>